<sequence>MHQALPDRSRAHASNATRGTVSAASPAGIGPAVFVSMLLPAIVGVHGFPVSTAASSGTTNLVGYWAGARVADAPAFPVGLIAMERAR</sequence>
<feature type="region of interest" description="Disordered" evidence="1">
    <location>
        <begin position="1"/>
        <end position="26"/>
    </location>
</feature>
<dbReference type="Proteomes" id="UP000218432">
    <property type="component" value="Chromosome 1"/>
</dbReference>
<evidence type="ECO:0000256" key="1">
    <source>
        <dbReference type="SAM" id="MobiDB-lite"/>
    </source>
</evidence>
<accession>A0A1Y1BCX4</accession>
<dbReference type="AlphaFoldDB" id="A0A1Y1BCX4"/>
<organism evidence="2 3">
    <name type="scientific">Burkholderia stabilis</name>
    <dbReference type="NCBI Taxonomy" id="95485"/>
    <lineage>
        <taxon>Bacteria</taxon>
        <taxon>Pseudomonadati</taxon>
        <taxon>Pseudomonadota</taxon>
        <taxon>Betaproteobacteria</taxon>
        <taxon>Burkholderiales</taxon>
        <taxon>Burkholderiaceae</taxon>
        <taxon>Burkholderia</taxon>
        <taxon>Burkholderia cepacia complex</taxon>
    </lineage>
</organism>
<evidence type="ECO:0000313" key="3">
    <source>
        <dbReference type="Proteomes" id="UP000218432"/>
    </source>
</evidence>
<gene>
    <name evidence="2" type="ORF">BSFP_004370</name>
</gene>
<name>A0A1Y1BCX4_9BURK</name>
<feature type="compositionally biased region" description="Basic and acidic residues" evidence="1">
    <location>
        <begin position="1"/>
        <end position="10"/>
    </location>
</feature>
<dbReference type="EMBL" id="AP018111">
    <property type="protein sequence ID" value="BAX57644.1"/>
    <property type="molecule type" value="Genomic_DNA"/>
</dbReference>
<reference evidence="2 3" key="1">
    <citation type="journal article" date="2017" name="Genome Announc.">
        <title>Complete Genome Sequence of Burkholderia stabilis FERMP-21014.</title>
        <authorList>
            <person name="Konishi K."/>
            <person name="Kumagai T."/>
            <person name="Sakasegawa S."/>
            <person name="Tamura T."/>
        </authorList>
    </citation>
    <scope>NUCLEOTIDE SEQUENCE [LARGE SCALE GENOMIC DNA]</scope>
    <source>
        <strain evidence="2 3">FERMP-21014</strain>
    </source>
</reference>
<feature type="compositionally biased region" description="Polar residues" evidence="1">
    <location>
        <begin position="12"/>
        <end position="23"/>
    </location>
</feature>
<proteinExistence type="predicted"/>
<evidence type="ECO:0000313" key="2">
    <source>
        <dbReference type="EMBL" id="BAX57644.1"/>
    </source>
</evidence>
<protein>
    <submittedName>
        <fullName evidence="2">Uncharacterized protein</fullName>
    </submittedName>
</protein>